<keyword evidence="2" id="KW-0863">Zinc-finger</keyword>
<feature type="domain" description="CCHC-type" evidence="6">
    <location>
        <begin position="244"/>
        <end position="260"/>
    </location>
</feature>
<evidence type="ECO:0000313" key="8">
    <source>
        <dbReference type="Proteomes" id="UP000001876"/>
    </source>
</evidence>
<dbReference type="GO" id="GO:1990904">
    <property type="term" value="C:ribonucleoprotein complex"/>
    <property type="evidence" value="ECO:0007669"/>
    <property type="project" value="TreeGrafter"/>
</dbReference>
<dbReference type="RefSeq" id="XP_003055674.1">
    <property type="nucleotide sequence ID" value="XM_003055628.1"/>
</dbReference>
<feature type="domain" description="RRM" evidence="5">
    <location>
        <begin position="43"/>
        <end position="121"/>
    </location>
</feature>
<proteinExistence type="predicted"/>
<dbReference type="PANTHER" id="PTHR23003:SF3">
    <property type="entry name" value="FI21236P1-RELATED"/>
    <property type="match status" value="1"/>
</dbReference>
<feature type="compositionally biased region" description="Basic and acidic residues" evidence="4">
    <location>
        <begin position="182"/>
        <end position="207"/>
    </location>
</feature>
<dbReference type="AlphaFoldDB" id="C1MII7"/>
<dbReference type="InterPro" id="IPR036875">
    <property type="entry name" value="Znf_CCHC_sf"/>
</dbReference>
<dbReference type="OrthoDB" id="439808at2759"/>
<sequence length="310" mass="32897">MGYDDRRGPSRGGGGGGGRHNPYGRDDRGRDDYEEEVIEISTNRLYVHNLSWRVSWQDLKDHFRQAGEVIHAKIMTEGPGGRSKGCGIVEMGTVDEAANAIEMLNDTDLNGRNILIREDREDNGGRGGGGGGGGFRSDRGFAGRGGGPGDGDRCNKCGGIGHWARDCPSRIDVGRGGGGGRFRSDHDDRGRDHRGERRERPPRREPGADDTCNRCGKTGHWARDCPEPRNDGKTGARGPGADDKCNICGELGHWARDCPNKDKFPKRGGGGGGGDGGDEGAGDAAALDNDLEEYKAAAPAGDADGDVAME</sequence>
<reference evidence="7 8" key="1">
    <citation type="journal article" date="2009" name="Science">
        <title>Green evolution and dynamic adaptations revealed by genomes of the marine picoeukaryotes Micromonas.</title>
        <authorList>
            <person name="Worden A.Z."/>
            <person name="Lee J.H."/>
            <person name="Mock T."/>
            <person name="Rouze P."/>
            <person name="Simmons M.P."/>
            <person name="Aerts A.L."/>
            <person name="Allen A.E."/>
            <person name="Cuvelier M.L."/>
            <person name="Derelle E."/>
            <person name="Everett M.V."/>
            <person name="Foulon E."/>
            <person name="Grimwood J."/>
            <person name="Gundlach H."/>
            <person name="Henrissat B."/>
            <person name="Napoli C."/>
            <person name="McDonald S.M."/>
            <person name="Parker M.S."/>
            <person name="Rombauts S."/>
            <person name="Salamov A."/>
            <person name="Von Dassow P."/>
            <person name="Badger J.H."/>
            <person name="Coutinho P.M."/>
            <person name="Demir E."/>
            <person name="Dubchak I."/>
            <person name="Gentemann C."/>
            <person name="Eikrem W."/>
            <person name="Gready J.E."/>
            <person name="John U."/>
            <person name="Lanier W."/>
            <person name="Lindquist E.A."/>
            <person name="Lucas S."/>
            <person name="Mayer K.F."/>
            <person name="Moreau H."/>
            <person name="Not F."/>
            <person name="Otillar R."/>
            <person name="Panaud O."/>
            <person name="Pangilinan J."/>
            <person name="Paulsen I."/>
            <person name="Piegu B."/>
            <person name="Poliakov A."/>
            <person name="Robbens S."/>
            <person name="Schmutz J."/>
            <person name="Toulza E."/>
            <person name="Wyss T."/>
            <person name="Zelensky A."/>
            <person name="Zhou K."/>
            <person name="Armbrust E.V."/>
            <person name="Bhattacharya D."/>
            <person name="Goodenough U.W."/>
            <person name="Van de Peer Y."/>
            <person name="Grigoriev I.V."/>
        </authorList>
    </citation>
    <scope>NUCLEOTIDE SEQUENCE [LARGE SCALE GENOMIC DNA]</scope>
    <source>
        <strain evidence="7 8">CCMP1545</strain>
    </source>
</reference>
<dbReference type="eggNOG" id="KOG0118">
    <property type="taxonomic scope" value="Eukaryota"/>
</dbReference>
<keyword evidence="1 3" id="KW-0694">RNA-binding</keyword>
<dbReference type="InterPro" id="IPR035979">
    <property type="entry name" value="RBD_domain_sf"/>
</dbReference>
<evidence type="ECO:0000313" key="7">
    <source>
        <dbReference type="EMBL" id="EEH60926.1"/>
    </source>
</evidence>
<dbReference type="GeneID" id="9681005"/>
<feature type="region of interest" description="Disordered" evidence="4">
    <location>
        <begin position="259"/>
        <end position="310"/>
    </location>
</feature>
<dbReference type="Gene3D" id="4.10.60.10">
    <property type="entry name" value="Zinc finger, CCHC-type"/>
    <property type="match status" value="3"/>
</dbReference>
<dbReference type="InterPro" id="IPR012677">
    <property type="entry name" value="Nucleotide-bd_a/b_plait_sf"/>
</dbReference>
<keyword evidence="8" id="KW-1185">Reference proteome</keyword>
<feature type="region of interest" description="Disordered" evidence="4">
    <location>
        <begin position="1"/>
        <end position="30"/>
    </location>
</feature>
<dbReference type="GO" id="GO:0008270">
    <property type="term" value="F:zinc ion binding"/>
    <property type="evidence" value="ECO:0007669"/>
    <property type="project" value="UniProtKB-KW"/>
</dbReference>
<dbReference type="KEGG" id="mpp:MICPUCDRAFT_50581"/>
<dbReference type="SMART" id="SM00343">
    <property type="entry name" value="ZnF_C2HC"/>
    <property type="match status" value="3"/>
</dbReference>
<dbReference type="InterPro" id="IPR050374">
    <property type="entry name" value="RRT5_SRSF_SR"/>
</dbReference>
<feature type="region of interest" description="Disordered" evidence="4">
    <location>
        <begin position="168"/>
        <end position="243"/>
    </location>
</feature>
<keyword evidence="2" id="KW-0862">Zinc</keyword>
<dbReference type="GO" id="GO:0005634">
    <property type="term" value="C:nucleus"/>
    <property type="evidence" value="ECO:0007669"/>
    <property type="project" value="TreeGrafter"/>
</dbReference>
<feature type="compositionally biased region" description="Basic and acidic residues" evidence="4">
    <location>
        <begin position="221"/>
        <end position="243"/>
    </location>
</feature>
<feature type="domain" description="CCHC-type" evidence="6">
    <location>
        <begin position="212"/>
        <end position="227"/>
    </location>
</feature>
<feature type="compositionally biased region" description="Gly residues" evidence="4">
    <location>
        <begin position="10"/>
        <end position="19"/>
    </location>
</feature>
<dbReference type="EMBL" id="GG663735">
    <property type="protein sequence ID" value="EEH60926.1"/>
    <property type="molecule type" value="Genomic_DNA"/>
</dbReference>
<dbReference type="STRING" id="564608.C1MII7"/>
<dbReference type="GO" id="GO:0003729">
    <property type="term" value="F:mRNA binding"/>
    <property type="evidence" value="ECO:0007669"/>
    <property type="project" value="TreeGrafter"/>
</dbReference>
<evidence type="ECO:0000259" key="5">
    <source>
        <dbReference type="PROSITE" id="PS50102"/>
    </source>
</evidence>
<dbReference type="Gene3D" id="3.30.70.330">
    <property type="match status" value="1"/>
</dbReference>
<organism evidence="8">
    <name type="scientific">Micromonas pusilla (strain CCMP1545)</name>
    <name type="common">Picoplanktonic green alga</name>
    <dbReference type="NCBI Taxonomy" id="564608"/>
    <lineage>
        <taxon>Eukaryota</taxon>
        <taxon>Viridiplantae</taxon>
        <taxon>Chlorophyta</taxon>
        <taxon>Mamiellophyceae</taxon>
        <taxon>Mamiellales</taxon>
        <taxon>Mamiellaceae</taxon>
        <taxon>Micromonas</taxon>
    </lineage>
</organism>
<dbReference type="OMA" id="YVHNLSW"/>
<evidence type="ECO:0000256" key="1">
    <source>
        <dbReference type="ARBA" id="ARBA00022884"/>
    </source>
</evidence>
<dbReference type="GO" id="GO:0005737">
    <property type="term" value="C:cytoplasm"/>
    <property type="evidence" value="ECO:0007669"/>
    <property type="project" value="TreeGrafter"/>
</dbReference>
<dbReference type="InterPro" id="IPR001878">
    <property type="entry name" value="Znf_CCHC"/>
</dbReference>
<gene>
    <name evidence="7" type="ORF">MICPUCDRAFT_50581</name>
</gene>
<evidence type="ECO:0000256" key="3">
    <source>
        <dbReference type="PROSITE-ProRule" id="PRU00176"/>
    </source>
</evidence>
<keyword evidence="2" id="KW-0479">Metal-binding</keyword>
<dbReference type="PANTHER" id="PTHR23003">
    <property type="entry name" value="RNA RECOGNITION MOTIF RRM DOMAIN CONTAINING PROTEIN"/>
    <property type="match status" value="1"/>
</dbReference>
<evidence type="ECO:0000256" key="2">
    <source>
        <dbReference type="PROSITE-ProRule" id="PRU00047"/>
    </source>
</evidence>
<dbReference type="Proteomes" id="UP000001876">
    <property type="component" value="Unassembled WGS sequence"/>
</dbReference>
<name>C1MII7_MICPC</name>
<dbReference type="SUPFAM" id="SSF57756">
    <property type="entry name" value="Retrovirus zinc finger-like domains"/>
    <property type="match status" value="2"/>
</dbReference>
<dbReference type="PROSITE" id="PS50158">
    <property type="entry name" value="ZF_CCHC"/>
    <property type="match status" value="3"/>
</dbReference>
<dbReference type="SMART" id="SM00360">
    <property type="entry name" value="RRM"/>
    <property type="match status" value="1"/>
</dbReference>
<evidence type="ECO:0000256" key="4">
    <source>
        <dbReference type="SAM" id="MobiDB-lite"/>
    </source>
</evidence>
<evidence type="ECO:0000259" key="6">
    <source>
        <dbReference type="PROSITE" id="PS50158"/>
    </source>
</evidence>
<dbReference type="PROSITE" id="PS50102">
    <property type="entry name" value="RRM"/>
    <property type="match status" value="1"/>
</dbReference>
<feature type="domain" description="CCHC-type" evidence="6">
    <location>
        <begin position="153"/>
        <end position="169"/>
    </location>
</feature>
<feature type="compositionally biased region" description="Gly residues" evidence="4">
    <location>
        <begin position="125"/>
        <end position="135"/>
    </location>
</feature>
<dbReference type="eggNOG" id="KOG4400">
    <property type="taxonomic scope" value="Eukaryota"/>
</dbReference>
<feature type="region of interest" description="Disordered" evidence="4">
    <location>
        <begin position="116"/>
        <end position="152"/>
    </location>
</feature>
<accession>C1MII7</accession>
<protein>
    <submittedName>
        <fullName evidence="7">RNA binding protein</fullName>
    </submittedName>
</protein>
<dbReference type="InterPro" id="IPR000504">
    <property type="entry name" value="RRM_dom"/>
</dbReference>
<dbReference type="SUPFAM" id="SSF54928">
    <property type="entry name" value="RNA-binding domain, RBD"/>
    <property type="match status" value="1"/>
</dbReference>
<dbReference type="Pfam" id="PF00076">
    <property type="entry name" value="RRM_1"/>
    <property type="match status" value="1"/>
</dbReference>
<dbReference type="Pfam" id="PF00098">
    <property type="entry name" value="zf-CCHC"/>
    <property type="match status" value="3"/>
</dbReference>